<name>A0A485LFG9_9STRA</name>
<dbReference type="GO" id="GO:0005741">
    <property type="term" value="C:mitochondrial outer membrane"/>
    <property type="evidence" value="ECO:0007669"/>
    <property type="project" value="UniProtKB-SubCell"/>
</dbReference>
<evidence type="ECO:0000256" key="2">
    <source>
        <dbReference type="ARBA" id="ARBA00007981"/>
    </source>
</evidence>
<keyword evidence="11" id="KW-0342">GTP-binding</keyword>
<dbReference type="SMART" id="SM00175">
    <property type="entry name" value="RAB"/>
    <property type="match status" value="1"/>
</dbReference>
<keyword evidence="6 11" id="KW-1000">Mitochondrion outer membrane</keyword>
<keyword evidence="3 12" id="KW-0812">Transmembrane</keyword>
<dbReference type="PROSITE" id="PS00018">
    <property type="entry name" value="EF_HAND_1"/>
    <property type="match status" value="1"/>
</dbReference>
<dbReference type="GO" id="GO:0007005">
    <property type="term" value="P:mitochondrion organization"/>
    <property type="evidence" value="ECO:0007669"/>
    <property type="project" value="InterPro"/>
</dbReference>
<comment type="function">
    <text evidence="11">Mitochondrial GTPase involved in mitochondrial trafficking. Probably involved in control of anterograde transport of mitochondria and their subcellular distribution.</text>
</comment>
<dbReference type="PROSITE" id="PS50222">
    <property type="entry name" value="EF_HAND_2"/>
    <property type="match status" value="1"/>
</dbReference>
<dbReference type="GO" id="GO:0005525">
    <property type="term" value="F:GTP binding"/>
    <property type="evidence" value="ECO:0007669"/>
    <property type="project" value="UniProtKB-KW"/>
</dbReference>
<dbReference type="PRINTS" id="PR00449">
    <property type="entry name" value="RASTRNSFRMNG"/>
</dbReference>
<keyword evidence="11" id="KW-0378">Hydrolase</keyword>
<comment type="subcellular location">
    <subcellularLocation>
        <location evidence="1 11">Mitochondrion outer membrane</location>
        <topology evidence="1 11">Single-pass type IV membrane protein</topology>
    </subcellularLocation>
</comment>
<feature type="domain" description="EF-hand" evidence="13">
    <location>
        <begin position="182"/>
        <end position="217"/>
    </location>
</feature>
<dbReference type="EMBL" id="CAADRA010006926">
    <property type="protein sequence ID" value="VFT97355.1"/>
    <property type="molecule type" value="Genomic_DNA"/>
</dbReference>
<organism evidence="15 16">
    <name type="scientific">Aphanomyces stellatus</name>
    <dbReference type="NCBI Taxonomy" id="120398"/>
    <lineage>
        <taxon>Eukaryota</taxon>
        <taxon>Sar</taxon>
        <taxon>Stramenopiles</taxon>
        <taxon>Oomycota</taxon>
        <taxon>Saprolegniomycetes</taxon>
        <taxon>Saprolegniales</taxon>
        <taxon>Verrucalvaceae</taxon>
        <taxon>Aphanomyces</taxon>
    </lineage>
</organism>
<dbReference type="OrthoDB" id="10020961at2759"/>
<gene>
    <name evidence="15" type="primary">Aste57867_20675</name>
    <name evidence="14" type="ORF">As57867_020607</name>
    <name evidence="15" type="ORF">ASTE57867_20675</name>
</gene>
<dbReference type="SMART" id="SM00173">
    <property type="entry name" value="RAS"/>
    <property type="match status" value="1"/>
</dbReference>
<keyword evidence="11" id="KW-0547">Nucleotide-binding</keyword>
<comment type="similarity">
    <text evidence="2 11">Belongs to the mitochondrial Rho GTPase family.</text>
</comment>
<evidence type="ECO:0000256" key="7">
    <source>
        <dbReference type="ARBA" id="ARBA00022837"/>
    </source>
</evidence>
<evidence type="ECO:0000256" key="8">
    <source>
        <dbReference type="ARBA" id="ARBA00022989"/>
    </source>
</evidence>
<dbReference type="GO" id="GO:0005509">
    <property type="term" value="F:calcium ion binding"/>
    <property type="evidence" value="ECO:0007669"/>
    <property type="project" value="InterPro"/>
</dbReference>
<evidence type="ECO:0000256" key="6">
    <source>
        <dbReference type="ARBA" id="ARBA00022787"/>
    </source>
</evidence>
<dbReference type="PROSITE" id="PS51419">
    <property type="entry name" value="RAB"/>
    <property type="match status" value="1"/>
</dbReference>
<evidence type="ECO:0000256" key="11">
    <source>
        <dbReference type="PIRNR" id="PIRNR037488"/>
    </source>
</evidence>
<dbReference type="Proteomes" id="UP000332933">
    <property type="component" value="Unassembled WGS sequence"/>
</dbReference>
<sequence length="651" mass="72703">MNKQRTIRLMLLGDEKVGKSSLISALVSQHASERVPKVLHDIVIPTEDSRDNVVISLHDTSSNAGDVMEVIKTMNRSDAAIVVYDVSRSISSQRLGYWLDLLKVTKAVPVILVGNKSDLLPGGSESSRVQSIMRNYKFIVHSLECSARTLTNVKKTFGLAQKAVLYPMAPLYDAEKKQLHPKFVNVLRRIFRLFDLDRDGAISRPELHEYQNLCFKTRMKPEDMEALIELVSLTKPDGVCPRTRGLLFPGFAYLSELAIEKSKPEHCWQVLRTLGYNDTLDLDIPHDHLDFGHADFDMCELSSATVAFLKAIYVQFAPLSAAAIDDIFTIVPDDKQPKWVKLPLEYTLDLAHWLSLWSLEMAIWPRRALEQLYYLGFVDTKAAAAVEIRRRQQSRTRANSNVIRCLLFGSAQSGKTAVTNTATCYSFLSPEPFEPHVTDPRPVALQAYQHLLHNVHTVVEKDGGSTDKSLIISEVSESVMDHETVLDIAKSVQVDIVCYLFDGEDTDSFEYVAKLQQDISDSVPCVYVCSTPTLLETATTSYPALDACTKHCADLMPPPPLHVCLSTKEGFDTLYNALITRALNPHGAIPFTKQKAAAKRTRHMLYAVGALVAAGVLAGVGYVYRDQVKTYTASVLRMWRDQATKLPQLKA</sequence>
<keyword evidence="5" id="KW-0677">Repeat</keyword>
<dbReference type="PANTHER" id="PTHR46819">
    <property type="entry name" value="EF-HAND CALCIUM-BINDING DOMAIN-CONTAINING PROTEIN 7"/>
    <property type="match status" value="1"/>
</dbReference>
<dbReference type="Gene3D" id="3.40.50.300">
    <property type="entry name" value="P-loop containing nucleotide triphosphate hydrolases"/>
    <property type="match status" value="2"/>
</dbReference>
<dbReference type="InterPro" id="IPR021181">
    <property type="entry name" value="Miro"/>
</dbReference>
<dbReference type="SUPFAM" id="SSF47473">
    <property type="entry name" value="EF-hand"/>
    <property type="match status" value="1"/>
</dbReference>
<dbReference type="PIRSF" id="PIRSF037488">
    <property type="entry name" value="Mt_Rho_GTPase"/>
    <property type="match status" value="1"/>
</dbReference>
<evidence type="ECO:0000256" key="10">
    <source>
        <dbReference type="ARBA" id="ARBA00023136"/>
    </source>
</evidence>
<dbReference type="SUPFAM" id="SSF52540">
    <property type="entry name" value="P-loop containing nucleoside triphosphate hydrolases"/>
    <property type="match status" value="2"/>
</dbReference>
<keyword evidence="16" id="KW-1185">Reference proteome</keyword>
<dbReference type="AlphaFoldDB" id="A0A485LFG9"/>
<protein>
    <recommendedName>
        <fullName evidence="11">Mitochondrial Rho GTPase</fullName>
        <ecNumber evidence="11">3.6.5.-</ecNumber>
    </recommendedName>
</protein>
<reference evidence="14" key="2">
    <citation type="submission" date="2019-06" db="EMBL/GenBank/DDBJ databases">
        <title>Genomics analysis of Aphanomyces spp. identifies a new class of oomycete effector associated with host adaptation.</title>
        <authorList>
            <person name="Gaulin E."/>
        </authorList>
    </citation>
    <scope>NUCLEOTIDE SEQUENCE</scope>
    <source>
        <strain evidence="14">CBS 578.67</strain>
    </source>
</reference>
<dbReference type="SMART" id="SM00174">
    <property type="entry name" value="RHO"/>
    <property type="match status" value="1"/>
</dbReference>
<dbReference type="Pfam" id="PF08356">
    <property type="entry name" value="EF_assoc_2"/>
    <property type="match status" value="1"/>
</dbReference>
<dbReference type="Gene3D" id="1.10.238.10">
    <property type="entry name" value="EF-hand"/>
    <property type="match status" value="2"/>
</dbReference>
<keyword evidence="8 12" id="KW-1133">Transmembrane helix</keyword>
<dbReference type="InterPro" id="IPR011992">
    <property type="entry name" value="EF-hand-dom_pair"/>
</dbReference>
<dbReference type="InterPro" id="IPR013567">
    <property type="entry name" value="EF_hand_assoc_2"/>
</dbReference>
<dbReference type="InterPro" id="IPR001806">
    <property type="entry name" value="Small_GTPase"/>
</dbReference>
<accession>A0A485LFG9</accession>
<evidence type="ECO:0000313" key="16">
    <source>
        <dbReference type="Proteomes" id="UP000332933"/>
    </source>
</evidence>
<keyword evidence="4" id="KW-0479">Metal-binding</keyword>
<dbReference type="GO" id="GO:0003924">
    <property type="term" value="F:GTPase activity"/>
    <property type="evidence" value="ECO:0007669"/>
    <property type="project" value="InterPro"/>
</dbReference>
<evidence type="ECO:0000313" key="15">
    <source>
        <dbReference type="EMBL" id="VFT97355.1"/>
    </source>
</evidence>
<evidence type="ECO:0000256" key="1">
    <source>
        <dbReference type="ARBA" id="ARBA00004200"/>
    </source>
</evidence>
<feature type="transmembrane region" description="Helical" evidence="12">
    <location>
        <begin position="604"/>
        <end position="624"/>
    </location>
</feature>
<evidence type="ECO:0000256" key="5">
    <source>
        <dbReference type="ARBA" id="ARBA00022737"/>
    </source>
</evidence>
<dbReference type="InterPro" id="IPR002048">
    <property type="entry name" value="EF_hand_dom"/>
</dbReference>
<dbReference type="EC" id="3.6.5.-" evidence="11"/>
<dbReference type="InterPro" id="IPR052266">
    <property type="entry name" value="Miro-EF-hand_domain"/>
</dbReference>
<dbReference type="EMBL" id="VJMH01006900">
    <property type="protein sequence ID" value="KAF0687556.1"/>
    <property type="molecule type" value="Genomic_DNA"/>
</dbReference>
<proteinExistence type="inferred from homology"/>
<evidence type="ECO:0000313" key="14">
    <source>
        <dbReference type="EMBL" id="KAF0687556.1"/>
    </source>
</evidence>
<dbReference type="InterPro" id="IPR018247">
    <property type="entry name" value="EF_Hand_1_Ca_BS"/>
</dbReference>
<keyword evidence="10 11" id="KW-0472">Membrane</keyword>
<evidence type="ECO:0000256" key="4">
    <source>
        <dbReference type="ARBA" id="ARBA00022723"/>
    </source>
</evidence>
<dbReference type="Pfam" id="PF00071">
    <property type="entry name" value="Ras"/>
    <property type="match status" value="1"/>
</dbReference>
<evidence type="ECO:0000256" key="9">
    <source>
        <dbReference type="ARBA" id="ARBA00023128"/>
    </source>
</evidence>
<reference evidence="15 16" key="1">
    <citation type="submission" date="2019-03" db="EMBL/GenBank/DDBJ databases">
        <authorList>
            <person name="Gaulin E."/>
            <person name="Dumas B."/>
        </authorList>
    </citation>
    <scope>NUCLEOTIDE SEQUENCE [LARGE SCALE GENOMIC DNA]</scope>
    <source>
        <strain evidence="15">CBS 568.67</strain>
    </source>
</reference>
<evidence type="ECO:0000256" key="12">
    <source>
        <dbReference type="SAM" id="Phobius"/>
    </source>
</evidence>
<evidence type="ECO:0000259" key="13">
    <source>
        <dbReference type="PROSITE" id="PS50222"/>
    </source>
</evidence>
<keyword evidence="7 11" id="KW-0106">Calcium</keyword>
<evidence type="ECO:0000256" key="3">
    <source>
        <dbReference type="ARBA" id="ARBA00022692"/>
    </source>
</evidence>
<dbReference type="PANTHER" id="PTHR46819:SF1">
    <property type="entry name" value="EF-HAND CALCIUM-BINDING DOMAIN-CONTAINING PROTEIN 7"/>
    <property type="match status" value="1"/>
</dbReference>
<keyword evidence="9 11" id="KW-0496">Mitochondrion</keyword>
<dbReference type="InterPro" id="IPR027417">
    <property type="entry name" value="P-loop_NTPase"/>
</dbReference>